<dbReference type="InterPro" id="IPR036737">
    <property type="entry name" value="OmpA-like_sf"/>
</dbReference>
<dbReference type="PROSITE" id="PS01068">
    <property type="entry name" value="OMPA_1"/>
    <property type="match status" value="1"/>
</dbReference>
<dbReference type="PANTHER" id="PTHR30329">
    <property type="entry name" value="STATOR ELEMENT OF FLAGELLAR MOTOR COMPLEX"/>
    <property type="match status" value="1"/>
</dbReference>
<dbReference type="PROSITE" id="PS51123">
    <property type="entry name" value="OMPA_2"/>
    <property type="match status" value="1"/>
</dbReference>
<organism evidence="7">
    <name type="scientific">uncultured Desulfobacterium sp</name>
    <dbReference type="NCBI Taxonomy" id="201089"/>
    <lineage>
        <taxon>Bacteria</taxon>
        <taxon>Pseudomonadati</taxon>
        <taxon>Thermodesulfobacteriota</taxon>
        <taxon>Desulfobacteria</taxon>
        <taxon>Desulfobacterales</taxon>
        <taxon>Desulfobacteriaceae</taxon>
        <taxon>Desulfobacterium</taxon>
        <taxon>environmental samples</taxon>
    </lineage>
</organism>
<dbReference type="InterPro" id="IPR025511">
    <property type="entry name" value="DUF4398"/>
</dbReference>
<name>E1YJZ3_9BACT</name>
<evidence type="ECO:0000256" key="1">
    <source>
        <dbReference type="ARBA" id="ARBA00004442"/>
    </source>
</evidence>
<keyword evidence="3" id="KW-0998">Cell outer membrane</keyword>
<dbReference type="CDD" id="cd07185">
    <property type="entry name" value="OmpA_C-like"/>
    <property type="match status" value="1"/>
</dbReference>
<feature type="domain" description="OmpA-like" evidence="6">
    <location>
        <begin position="194"/>
        <end position="311"/>
    </location>
</feature>
<dbReference type="AlphaFoldDB" id="E1YJZ3"/>
<evidence type="ECO:0000259" key="6">
    <source>
        <dbReference type="PROSITE" id="PS51123"/>
    </source>
</evidence>
<dbReference type="PRINTS" id="PR01023">
    <property type="entry name" value="NAFLGMOTY"/>
</dbReference>
<dbReference type="InterPro" id="IPR006690">
    <property type="entry name" value="OMPA-like_CS"/>
</dbReference>
<dbReference type="Pfam" id="PF00691">
    <property type="entry name" value="OmpA"/>
    <property type="match status" value="1"/>
</dbReference>
<gene>
    <name evidence="7" type="ORF">N47_E51090</name>
</gene>
<dbReference type="Gene3D" id="3.30.1330.60">
    <property type="entry name" value="OmpA-like domain"/>
    <property type="match status" value="1"/>
</dbReference>
<dbReference type="GO" id="GO:0009279">
    <property type="term" value="C:cell outer membrane"/>
    <property type="evidence" value="ECO:0007669"/>
    <property type="project" value="UniProtKB-SubCell"/>
</dbReference>
<dbReference type="PANTHER" id="PTHR30329:SF21">
    <property type="entry name" value="LIPOPROTEIN YIAD-RELATED"/>
    <property type="match status" value="1"/>
</dbReference>
<dbReference type="EMBL" id="FR695877">
    <property type="protein sequence ID" value="CBX31597.1"/>
    <property type="molecule type" value="Genomic_DNA"/>
</dbReference>
<evidence type="ECO:0000256" key="4">
    <source>
        <dbReference type="PROSITE-ProRule" id="PRU00473"/>
    </source>
</evidence>
<accession>E1YJZ3</accession>
<dbReference type="InterPro" id="IPR006664">
    <property type="entry name" value="OMP_bac"/>
</dbReference>
<evidence type="ECO:0000256" key="2">
    <source>
        <dbReference type="ARBA" id="ARBA00023136"/>
    </source>
</evidence>
<dbReference type="InterPro" id="IPR050330">
    <property type="entry name" value="Bact_OuterMem_StrucFunc"/>
</dbReference>
<reference evidence="7" key="1">
    <citation type="journal article" date="2011" name="Environ. Microbiol.">
        <title>Genomic insights into the metabolic potential of the polycyclic aromatic hydrocarbon degrading sulfate-reducing Deltaproteobacterium N47.</title>
        <authorList>
            <person name="Bergmann F."/>
            <person name="Selesi D."/>
            <person name="Weinmaier T."/>
            <person name="Tischler P."/>
            <person name="Rattei T."/>
            <person name="Meckenstock R.U."/>
        </authorList>
    </citation>
    <scope>NUCLEOTIDE SEQUENCE</scope>
</reference>
<protein>
    <recommendedName>
        <fullName evidence="6">OmpA-like domain-containing protein</fullName>
    </recommendedName>
</protein>
<dbReference type="InterPro" id="IPR006665">
    <property type="entry name" value="OmpA-like"/>
</dbReference>
<sequence length="315" mass="34811">MGLLMIVTMTASMMLGCASTPKTNEALERARTAYSDAIANPDIVTNAQVPMYDAKKSLELAEAAKELKDIDQKAYLAERRVQIAVAMAEKKKAEAEVERLNQERNRILMESRSLEAKQANIKADASTKEANQAKMMAIEKAQQLEIKQQEALEQMKKLELAKQESQAMSLEAEQARKKAAELKAEIDKLQAKQTDRGIVLTLGDVLFANNKANLQPGAMRTIDQLAEFLKKHAERMVVIEGHTDSRGSDTYNLGLSQRRADAVRDALVARGIDQARIQTIGKGEVYPVASNDTSAGRQQNRRVEIIISNTAETAQ</sequence>
<evidence type="ECO:0000256" key="3">
    <source>
        <dbReference type="ARBA" id="ARBA00023237"/>
    </source>
</evidence>
<evidence type="ECO:0000313" key="7">
    <source>
        <dbReference type="EMBL" id="CBX31597.1"/>
    </source>
</evidence>
<comment type="subcellular location">
    <subcellularLocation>
        <location evidence="1">Cell outer membrane</location>
    </subcellularLocation>
</comment>
<proteinExistence type="predicted"/>
<keyword evidence="2 4" id="KW-0472">Membrane</keyword>
<keyword evidence="5" id="KW-0175">Coiled coil</keyword>
<dbReference type="PRINTS" id="PR01021">
    <property type="entry name" value="OMPADOMAIN"/>
</dbReference>
<evidence type="ECO:0000256" key="5">
    <source>
        <dbReference type="SAM" id="Coils"/>
    </source>
</evidence>
<feature type="coiled-coil region" evidence="5">
    <location>
        <begin position="60"/>
        <end position="192"/>
    </location>
</feature>
<dbReference type="Pfam" id="PF14346">
    <property type="entry name" value="DUF4398"/>
    <property type="match status" value="1"/>
</dbReference>
<dbReference type="SUPFAM" id="SSF103088">
    <property type="entry name" value="OmpA-like"/>
    <property type="match status" value="1"/>
</dbReference>